<feature type="compositionally biased region" description="Low complexity" evidence="4">
    <location>
        <begin position="535"/>
        <end position="557"/>
    </location>
</feature>
<protein>
    <submittedName>
        <fullName evidence="10">Protein LSM14 homolog B isoform X1</fullName>
    </submittedName>
</protein>
<dbReference type="SMART" id="SM01199">
    <property type="entry name" value="FDF"/>
    <property type="match status" value="1"/>
</dbReference>
<dbReference type="Pfam" id="PF12701">
    <property type="entry name" value="LSM14"/>
    <property type="match status" value="1"/>
</dbReference>
<feature type="domain" description="DFDF" evidence="5">
    <location>
        <begin position="342"/>
        <end position="378"/>
    </location>
</feature>
<evidence type="ECO:0000256" key="4">
    <source>
        <dbReference type="SAM" id="MobiDB-lite"/>
    </source>
</evidence>
<keyword evidence="9" id="KW-1185">Reference proteome</keyword>
<proteinExistence type="inferred from homology"/>
<dbReference type="GO" id="GO:0033962">
    <property type="term" value="P:P-body assembly"/>
    <property type="evidence" value="ECO:0007669"/>
    <property type="project" value="TreeGrafter"/>
</dbReference>
<dbReference type="InParanoid" id="A0A6J2XH38"/>
<dbReference type="GeneID" id="115878172"/>
<reference evidence="10" key="1">
    <citation type="submission" date="2025-08" db="UniProtKB">
        <authorList>
            <consortium name="RefSeq"/>
        </authorList>
    </citation>
    <scope>IDENTIFICATION</scope>
    <source>
        <tissue evidence="10">Gonads</tissue>
    </source>
</reference>
<feature type="region of interest" description="Disordered" evidence="4">
    <location>
        <begin position="608"/>
        <end position="635"/>
    </location>
</feature>
<feature type="compositionally biased region" description="Polar residues" evidence="4">
    <location>
        <begin position="205"/>
        <end position="234"/>
    </location>
</feature>
<dbReference type="PROSITE" id="PS51512">
    <property type="entry name" value="DFDF"/>
    <property type="match status" value="1"/>
</dbReference>
<gene>
    <name evidence="10" type="primary">LOC115878172</name>
</gene>
<accession>A0A6J2XH38</accession>
<feature type="compositionally biased region" description="Low complexity" evidence="4">
    <location>
        <begin position="273"/>
        <end position="305"/>
    </location>
</feature>
<feature type="compositionally biased region" description="Basic and acidic residues" evidence="4">
    <location>
        <begin position="255"/>
        <end position="272"/>
    </location>
</feature>
<dbReference type="SUPFAM" id="SSF50182">
    <property type="entry name" value="Sm-like ribonucleoproteins"/>
    <property type="match status" value="1"/>
</dbReference>
<evidence type="ECO:0000313" key="9">
    <source>
        <dbReference type="Proteomes" id="UP000504635"/>
    </source>
</evidence>
<dbReference type="GO" id="GO:0034063">
    <property type="term" value="P:stress granule assembly"/>
    <property type="evidence" value="ECO:0007669"/>
    <property type="project" value="TreeGrafter"/>
</dbReference>
<dbReference type="PROSITE" id="PS51513">
    <property type="entry name" value="FFD"/>
    <property type="match status" value="1"/>
</dbReference>
<evidence type="ECO:0000256" key="1">
    <source>
        <dbReference type="ARBA" id="ARBA00010415"/>
    </source>
</evidence>
<dbReference type="SMART" id="SM01271">
    <property type="entry name" value="LSM14"/>
    <property type="match status" value="1"/>
</dbReference>
<evidence type="ECO:0000259" key="7">
    <source>
        <dbReference type="PROSITE" id="PS51536"/>
    </source>
</evidence>
<dbReference type="InterPro" id="IPR047575">
    <property type="entry name" value="Sm"/>
</dbReference>
<sequence length="635" mass="68888">MTSGMPELGSKISLVSKADIRYEGRLFTVDPQECTIALASVRSFGTEDRETPCPIPAQNQVYEYILFRGSDIKDIRIVENPHPQPLNDPAIMQLSVPPSLAGPQPFQQHPILGHMGHNPYGTFLPMGGLTANAAPGLQAVGMSRVGPPPGSKPSELIIPTTGGPPPDVGFAPPSILSPPPPSAGDQTRPIEHPGSVLDLIGGGANSRSTTPVSIGSRKSISVDQGTQAGGSQQKDGNKRQVKPIQPPKGQQQRNKSRERNNQNRNDNQDHRSQYSQQHQYNQGYQHNRGRPQHQNNQQMTYQHQQRGPAGGWINNQRNMPARGRGRPRGGPFRPGGQSGQLGSKKTTLKFDNDYDFEQANTEFEELKNKLAKVKLDEAGSSKSEVNGEAAPVEPVDKKDDSGNETGAGETEQDEDHEVYYDKSKSFFDKISCEAVERAKGKMQRTDWRKERKLNSETFGVAATRRGSYRGRGGFRGGYRGGFRGNYRQPNQPQRRSNNEQQQNSSQQNQQGPSSSSSFTGPLYCPLSNEEALAKIKQQQLEEAAKKAAAAVATAHPQDGTDQPEGADMAQAAKLGLCDAITIEAAAAASTTVKDVALVLNNVEEKGSSCLEKEADETETKANDPPACMGQVTVKP</sequence>
<dbReference type="PANTHER" id="PTHR13586">
    <property type="entry name" value="SCD6 PROTEIN-RELATED"/>
    <property type="match status" value="1"/>
</dbReference>
<dbReference type="KEGG" id="soy:115878172"/>
<dbReference type="InterPro" id="IPR019050">
    <property type="entry name" value="FDF_dom"/>
</dbReference>
<feature type="domain" description="TFG box profile" evidence="7">
    <location>
        <begin position="442"/>
        <end position="462"/>
    </location>
</feature>
<evidence type="ECO:0000259" key="6">
    <source>
        <dbReference type="PROSITE" id="PS51513"/>
    </source>
</evidence>
<dbReference type="GO" id="GO:0003729">
    <property type="term" value="F:mRNA binding"/>
    <property type="evidence" value="ECO:0007669"/>
    <property type="project" value="TreeGrafter"/>
</dbReference>
<dbReference type="PANTHER" id="PTHR13586:SF0">
    <property type="entry name" value="TRAILER HITCH, ISOFORM H"/>
    <property type="match status" value="1"/>
</dbReference>
<dbReference type="Pfam" id="PF09532">
    <property type="entry name" value="FDF"/>
    <property type="match status" value="1"/>
</dbReference>
<dbReference type="PROSITE" id="PS52002">
    <property type="entry name" value="SM"/>
    <property type="match status" value="1"/>
</dbReference>
<evidence type="ECO:0000259" key="8">
    <source>
        <dbReference type="PROSITE" id="PS52002"/>
    </source>
</evidence>
<dbReference type="OrthoDB" id="21539at2759"/>
<dbReference type="FunCoup" id="A0A6J2XH38">
    <property type="interactions" value="2243"/>
</dbReference>
<dbReference type="AlphaFoldDB" id="A0A6J2XH38"/>
<evidence type="ECO:0000256" key="3">
    <source>
        <dbReference type="PROSITE-ProRule" id="PRU00869"/>
    </source>
</evidence>
<dbReference type="Gene3D" id="2.30.30.100">
    <property type="match status" value="1"/>
</dbReference>
<feature type="compositionally biased region" description="Basic and acidic residues" evidence="4">
    <location>
        <begin position="438"/>
        <end position="454"/>
    </location>
</feature>
<feature type="region of interest" description="Disordered" evidence="4">
    <location>
        <begin position="376"/>
        <end position="420"/>
    </location>
</feature>
<organism evidence="9 10">
    <name type="scientific">Sitophilus oryzae</name>
    <name type="common">Rice weevil</name>
    <name type="synonym">Curculio oryzae</name>
    <dbReference type="NCBI Taxonomy" id="7048"/>
    <lineage>
        <taxon>Eukaryota</taxon>
        <taxon>Metazoa</taxon>
        <taxon>Ecdysozoa</taxon>
        <taxon>Arthropoda</taxon>
        <taxon>Hexapoda</taxon>
        <taxon>Insecta</taxon>
        <taxon>Pterygota</taxon>
        <taxon>Neoptera</taxon>
        <taxon>Endopterygota</taxon>
        <taxon>Coleoptera</taxon>
        <taxon>Polyphaga</taxon>
        <taxon>Cucujiformia</taxon>
        <taxon>Curculionidae</taxon>
        <taxon>Dryophthorinae</taxon>
        <taxon>Sitophilus</taxon>
    </lineage>
</organism>
<feature type="domain" description="Sm" evidence="8">
    <location>
        <begin position="1"/>
        <end position="81"/>
    </location>
</feature>
<dbReference type="GO" id="GO:0000932">
    <property type="term" value="C:P-body"/>
    <property type="evidence" value="ECO:0007669"/>
    <property type="project" value="TreeGrafter"/>
</dbReference>
<dbReference type="InterPro" id="IPR025768">
    <property type="entry name" value="TFG_box"/>
</dbReference>
<feature type="compositionally biased region" description="Basic and acidic residues" evidence="4">
    <location>
        <begin position="608"/>
        <end position="621"/>
    </location>
</feature>
<dbReference type="CDD" id="cd01736">
    <property type="entry name" value="LSm14_N"/>
    <property type="match status" value="1"/>
</dbReference>
<dbReference type="InterPro" id="IPR025761">
    <property type="entry name" value="FFD_box"/>
</dbReference>
<feature type="domain" description="FFD box profile" evidence="6">
    <location>
        <begin position="418"/>
        <end position="434"/>
    </location>
</feature>
<feature type="compositionally biased region" description="Gly residues" evidence="4">
    <location>
        <begin position="469"/>
        <end position="483"/>
    </location>
</feature>
<evidence type="ECO:0000256" key="2">
    <source>
        <dbReference type="PROSITE-ProRule" id="PRU00846"/>
    </source>
</evidence>
<evidence type="ECO:0000259" key="5">
    <source>
        <dbReference type="PROSITE" id="PS51512"/>
    </source>
</evidence>
<dbReference type="Proteomes" id="UP000504635">
    <property type="component" value="Unplaced"/>
</dbReference>
<feature type="region of interest" description="Disordered" evidence="4">
    <location>
        <begin position="438"/>
        <end position="523"/>
    </location>
</feature>
<feature type="region of interest" description="Disordered" evidence="4">
    <location>
        <begin position="140"/>
        <end position="349"/>
    </location>
</feature>
<dbReference type="InterPro" id="IPR025762">
    <property type="entry name" value="DFDF"/>
</dbReference>
<name>A0A6J2XH38_SITOR</name>
<feature type="short sequence motif" description="FFD box" evidence="2">
    <location>
        <begin position="418"/>
        <end position="434"/>
    </location>
</feature>
<feature type="compositionally biased region" description="Low complexity" evidence="4">
    <location>
        <begin position="484"/>
        <end position="517"/>
    </location>
</feature>
<evidence type="ECO:0000313" key="10">
    <source>
        <dbReference type="RefSeq" id="XP_030750436.1"/>
    </source>
</evidence>
<comment type="similarity">
    <text evidence="1">Belongs to the LSM14 family.</text>
</comment>
<feature type="short sequence motif" description="TFG box" evidence="3">
    <location>
        <begin position="442"/>
        <end position="462"/>
    </location>
</feature>
<dbReference type="RefSeq" id="XP_030750436.1">
    <property type="nucleotide sequence ID" value="XM_030894576.1"/>
</dbReference>
<dbReference type="InterPro" id="IPR025609">
    <property type="entry name" value="Lsm14-like_N"/>
</dbReference>
<dbReference type="InterPro" id="IPR010920">
    <property type="entry name" value="LSM_dom_sf"/>
</dbReference>
<dbReference type="PROSITE" id="PS51536">
    <property type="entry name" value="TFG"/>
    <property type="match status" value="1"/>
</dbReference>
<feature type="region of interest" description="Disordered" evidence="4">
    <location>
        <begin position="535"/>
        <end position="565"/>
    </location>
</feature>